<keyword evidence="3" id="KW-1185">Reference proteome</keyword>
<feature type="region of interest" description="Disordered" evidence="1">
    <location>
        <begin position="99"/>
        <end position="172"/>
    </location>
</feature>
<name>A0ABN9XWV7_9DINO</name>
<evidence type="ECO:0000313" key="2">
    <source>
        <dbReference type="EMBL" id="CAK0904613.1"/>
    </source>
</evidence>
<dbReference type="EMBL" id="CAUYUJ010021426">
    <property type="protein sequence ID" value="CAK0904613.1"/>
    <property type="molecule type" value="Genomic_DNA"/>
</dbReference>
<feature type="region of interest" description="Disordered" evidence="1">
    <location>
        <begin position="231"/>
        <end position="263"/>
    </location>
</feature>
<organism evidence="2 3">
    <name type="scientific">Prorocentrum cordatum</name>
    <dbReference type="NCBI Taxonomy" id="2364126"/>
    <lineage>
        <taxon>Eukaryota</taxon>
        <taxon>Sar</taxon>
        <taxon>Alveolata</taxon>
        <taxon>Dinophyceae</taxon>
        <taxon>Prorocentrales</taxon>
        <taxon>Prorocentraceae</taxon>
        <taxon>Prorocentrum</taxon>
    </lineage>
</organism>
<proteinExistence type="predicted"/>
<reference evidence="2" key="1">
    <citation type="submission" date="2023-10" db="EMBL/GenBank/DDBJ databases">
        <authorList>
            <person name="Chen Y."/>
            <person name="Shah S."/>
            <person name="Dougan E. K."/>
            <person name="Thang M."/>
            <person name="Chan C."/>
        </authorList>
    </citation>
    <scope>NUCLEOTIDE SEQUENCE [LARGE SCALE GENOMIC DNA]</scope>
</reference>
<evidence type="ECO:0000256" key="1">
    <source>
        <dbReference type="SAM" id="MobiDB-lite"/>
    </source>
</evidence>
<feature type="compositionally biased region" description="Low complexity" evidence="1">
    <location>
        <begin position="142"/>
        <end position="152"/>
    </location>
</feature>
<protein>
    <submittedName>
        <fullName evidence="2">Uncharacterized protein</fullName>
    </submittedName>
</protein>
<accession>A0ABN9XWV7</accession>
<comment type="caution">
    <text evidence="2">The sequence shown here is derived from an EMBL/GenBank/DDBJ whole genome shotgun (WGS) entry which is preliminary data.</text>
</comment>
<feature type="compositionally biased region" description="Low complexity" evidence="1">
    <location>
        <begin position="102"/>
        <end position="111"/>
    </location>
</feature>
<evidence type="ECO:0000313" key="3">
    <source>
        <dbReference type="Proteomes" id="UP001189429"/>
    </source>
</evidence>
<dbReference type="Proteomes" id="UP001189429">
    <property type="component" value="Unassembled WGS sequence"/>
</dbReference>
<sequence length="263" mass="26579">MARHEAARPGEDGELGGAAADGALAVSPEELQLLAEIRAMEIDMSLMDLRGQLEAQEAFLEQWQKDLEKEKGAPREARASLESAQRQVADLRRHIGQLEATGSPAVPSAGVPGAGAPGVRRGHGEGGDDGPAGTASGQAACGPRPAQAARADGAARRGARLPLAGPGGLADRGCRSRQALQLQRSCGAHRVGPAGAKPRRGHWLPAPRRCAAPARRGAVSGSARLGAPVEVAAAAAPPPPPVSGSQKLRGAGAGRPAVKGAAF</sequence>
<gene>
    <name evidence="2" type="ORF">PCOR1329_LOCUS80571</name>
</gene>